<dbReference type="GO" id="GO:0005634">
    <property type="term" value="C:nucleus"/>
    <property type="evidence" value="ECO:0007669"/>
    <property type="project" value="UniProtKB-SubCell"/>
</dbReference>
<gene>
    <name evidence="10" type="ORF">BDA99DRAFT_519111</name>
</gene>
<dbReference type="SMART" id="SM00709">
    <property type="entry name" value="Zpr1"/>
    <property type="match status" value="2"/>
</dbReference>
<dbReference type="FunFam" id="2.20.25.420:FF:000002">
    <property type="entry name" value="Zinc finger protein ZPR1"/>
    <property type="match status" value="1"/>
</dbReference>
<keyword evidence="7" id="KW-0539">Nucleus</keyword>
<dbReference type="Gene3D" id="2.20.25.420">
    <property type="entry name" value="ZPR1, zinc finger domain"/>
    <property type="match status" value="2"/>
</dbReference>
<comment type="caution">
    <text evidence="10">The sequence shown here is derived from an EMBL/GenBank/DDBJ whole genome shotgun (WGS) entry which is preliminary data.</text>
</comment>
<comment type="function">
    <text evidence="8">Acts as a protein folding chaperone for elongation factor 1-alpha.</text>
</comment>
<organism evidence="10 11">
    <name type="scientific">Phascolomyces articulosus</name>
    <dbReference type="NCBI Taxonomy" id="60185"/>
    <lineage>
        <taxon>Eukaryota</taxon>
        <taxon>Fungi</taxon>
        <taxon>Fungi incertae sedis</taxon>
        <taxon>Mucoromycota</taxon>
        <taxon>Mucoromycotina</taxon>
        <taxon>Mucoromycetes</taxon>
        <taxon>Mucorales</taxon>
        <taxon>Lichtheimiaceae</taxon>
        <taxon>Phascolomyces</taxon>
    </lineage>
</organism>
<evidence type="ECO:0000256" key="3">
    <source>
        <dbReference type="ARBA" id="ARBA00022723"/>
    </source>
</evidence>
<feature type="domain" description="Zinc finger ZPR1-type" evidence="9">
    <location>
        <begin position="237"/>
        <end position="398"/>
    </location>
</feature>
<dbReference type="PANTHER" id="PTHR10876:SF0">
    <property type="entry name" value="ZINC FINGER PROTEIN ZPR1"/>
    <property type="match status" value="1"/>
</dbReference>
<evidence type="ECO:0000256" key="5">
    <source>
        <dbReference type="ARBA" id="ARBA00022771"/>
    </source>
</evidence>
<dbReference type="AlphaFoldDB" id="A0AAD5K4D4"/>
<reference evidence="10" key="1">
    <citation type="journal article" date="2022" name="IScience">
        <title>Evolution of zygomycete secretomes and the origins of terrestrial fungal ecologies.</title>
        <authorList>
            <person name="Chang Y."/>
            <person name="Wang Y."/>
            <person name="Mondo S."/>
            <person name="Ahrendt S."/>
            <person name="Andreopoulos W."/>
            <person name="Barry K."/>
            <person name="Beard J."/>
            <person name="Benny G.L."/>
            <person name="Blankenship S."/>
            <person name="Bonito G."/>
            <person name="Cuomo C."/>
            <person name="Desiro A."/>
            <person name="Gervers K.A."/>
            <person name="Hundley H."/>
            <person name="Kuo A."/>
            <person name="LaButti K."/>
            <person name="Lang B.F."/>
            <person name="Lipzen A."/>
            <person name="O'Donnell K."/>
            <person name="Pangilinan J."/>
            <person name="Reynolds N."/>
            <person name="Sandor L."/>
            <person name="Smith M.E."/>
            <person name="Tsang A."/>
            <person name="Grigoriev I.V."/>
            <person name="Stajich J.E."/>
            <person name="Spatafora J.W."/>
        </authorList>
    </citation>
    <scope>NUCLEOTIDE SEQUENCE</scope>
    <source>
        <strain evidence="10">RSA 2281</strain>
    </source>
</reference>
<dbReference type="FunFam" id="2.60.120.1040:FF:000001">
    <property type="entry name" value="Zinc finger protein ZPR1"/>
    <property type="match status" value="1"/>
</dbReference>
<dbReference type="InterPro" id="IPR004457">
    <property type="entry name" value="Znf_ZPR1"/>
</dbReference>
<sequence length="443" mass="49754">MSEQAAPEPIFVDLHDNSKPAEIESLCMKCHEMGTTRMLFTKIPHFKEIIIMAFECPHCGFRNNELQSAGAFNEKGQTVSCHVTGKEDLDRQLVKSDFAAVKFEELDLEIPPSRRRGLLTTVEGLVSNAIEDLEAGQPVRKHTDEDVYNKIEAILQQLKAYQEGKQEFTLTIDDASGNSYIENRCLPAQDPKITLRWYTRTPEQNAFLGLSSEQQPQQPTAAAGEDDEAPEVLTFPANCSHCNAPSETNMHVMDIPHFKEVVIMATSCEQCGYKSNEVKAGGPISAQGKRITLKVTDTEDLSRDILKSETCGLSIPEIDLELTPGTLGGRFTTVEGLLRQVHDELEERVPFMHGDSTTDESRQRWAAFLEKLTQVADGKLIPVTLILDDPLSNSYLQNLYAPDDDPEMKIENYDRDWDTNEALGLNDIKLENYQEDQKQEETK</sequence>
<protein>
    <submittedName>
        <fullName evidence="10">ZPR1 zinc-finger domain-containing protein</fullName>
    </submittedName>
</protein>
<dbReference type="InterPro" id="IPR042452">
    <property type="entry name" value="ZPR1_Znf1/2"/>
</dbReference>
<keyword evidence="3" id="KW-0479">Metal-binding</keyword>
<dbReference type="Pfam" id="PF03367">
    <property type="entry name" value="Zn_ribbon_ZPR1"/>
    <property type="match status" value="2"/>
</dbReference>
<dbReference type="Proteomes" id="UP001209540">
    <property type="component" value="Unassembled WGS sequence"/>
</dbReference>
<dbReference type="EMBL" id="JAIXMP010000025">
    <property type="protein sequence ID" value="KAI9253837.1"/>
    <property type="molecule type" value="Genomic_DNA"/>
</dbReference>
<comment type="similarity">
    <text evidence="2">Belongs to the ZPR1 family.</text>
</comment>
<evidence type="ECO:0000256" key="7">
    <source>
        <dbReference type="ARBA" id="ARBA00023242"/>
    </source>
</evidence>
<dbReference type="FunFam" id="2.20.25.420:FF:000001">
    <property type="entry name" value="Zinc finger protein ZPR1"/>
    <property type="match status" value="1"/>
</dbReference>
<dbReference type="FunFam" id="2.60.120.1040:FF:000003">
    <property type="entry name" value="Zinc finger protein zpr1"/>
    <property type="match status" value="1"/>
</dbReference>
<keyword evidence="11" id="KW-1185">Reference proteome</keyword>
<name>A0AAD5K4D4_9FUNG</name>
<evidence type="ECO:0000256" key="6">
    <source>
        <dbReference type="ARBA" id="ARBA00022833"/>
    </source>
</evidence>
<accession>A0AAD5K4D4</accession>
<dbReference type="NCBIfam" id="TIGR00310">
    <property type="entry name" value="ZPR1_znf"/>
    <property type="match status" value="2"/>
</dbReference>
<proteinExistence type="inferred from homology"/>
<dbReference type="Gene3D" id="2.60.120.1040">
    <property type="entry name" value="ZPR1, A/B domain"/>
    <property type="match status" value="2"/>
</dbReference>
<dbReference type="InterPro" id="IPR040141">
    <property type="entry name" value="ZPR1"/>
</dbReference>
<dbReference type="Pfam" id="PF22794">
    <property type="entry name" value="jr-ZPR1"/>
    <property type="match status" value="2"/>
</dbReference>
<evidence type="ECO:0000256" key="4">
    <source>
        <dbReference type="ARBA" id="ARBA00022737"/>
    </source>
</evidence>
<dbReference type="InterPro" id="IPR042451">
    <property type="entry name" value="ZPR1_A/B_dom"/>
</dbReference>
<evidence type="ECO:0000259" key="9">
    <source>
        <dbReference type="SMART" id="SM00709"/>
    </source>
</evidence>
<dbReference type="InterPro" id="IPR056180">
    <property type="entry name" value="ZPR1_jr_dom"/>
</dbReference>
<dbReference type="PANTHER" id="PTHR10876">
    <property type="entry name" value="ZINC FINGER PROTEIN ZPR1"/>
    <property type="match status" value="1"/>
</dbReference>
<evidence type="ECO:0000256" key="1">
    <source>
        <dbReference type="ARBA" id="ARBA00004123"/>
    </source>
</evidence>
<keyword evidence="4" id="KW-0677">Repeat</keyword>
<evidence type="ECO:0000313" key="10">
    <source>
        <dbReference type="EMBL" id="KAI9253837.1"/>
    </source>
</evidence>
<feature type="domain" description="Zinc finger ZPR1-type" evidence="9">
    <location>
        <begin position="25"/>
        <end position="183"/>
    </location>
</feature>
<comment type="subcellular location">
    <subcellularLocation>
        <location evidence="1">Nucleus</location>
    </subcellularLocation>
</comment>
<evidence type="ECO:0000256" key="8">
    <source>
        <dbReference type="ARBA" id="ARBA00054139"/>
    </source>
</evidence>
<evidence type="ECO:0000313" key="11">
    <source>
        <dbReference type="Proteomes" id="UP001209540"/>
    </source>
</evidence>
<evidence type="ECO:0000256" key="2">
    <source>
        <dbReference type="ARBA" id="ARBA00008354"/>
    </source>
</evidence>
<dbReference type="GO" id="GO:0008270">
    <property type="term" value="F:zinc ion binding"/>
    <property type="evidence" value="ECO:0007669"/>
    <property type="project" value="UniProtKB-KW"/>
</dbReference>
<keyword evidence="5 10" id="KW-0863">Zinc-finger</keyword>
<reference evidence="10" key="2">
    <citation type="submission" date="2023-02" db="EMBL/GenBank/DDBJ databases">
        <authorList>
            <consortium name="DOE Joint Genome Institute"/>
            <person name="Mondo S.J."/>
            <person name="Chang Y."/>
            <person name="Wang Y."/>
            <person name="Ahrendt S."/>
            <person name="Andreopoulos W."/>
            <person name="Barry K."/>
            <person name="Beard J."/>
            <person name="Benny G.L."/>
            <person name="Blankenship S."/>
            <person name="Bonito G."/>
            <person name="Cuomo C."/>
            <person name="Desiro A."/>
            <person name="Gervers K.A."/>
            <person name="Hundley H."/>
            <person name="Kuo A."/>
            <person name="LaButti K."/>
            <person name="Lang B.F."/>
            <person name="Lipzen A."/>
            <person name="O'Donnell K."/>
            <person name="Pangilinan J."/>
            <person name="Reynolds N."/>
            <person name="Sandor L."/>
            <person name="Smith M.W."/>
            <person name="Tsang A."/>
            <person name="Grigoriev I.V."/>
            <person name="Stajich J.E."/>
            <person name="Spatafora J.W."/>
        </authorList>
    </citation>
    <scope>NUCLEOTIDE SEQUENCE</scope>
    <source>
        <strain evidence="10">RSA 2281</strain>
    </source>
</reference>
<keyword evidence="6" id="KW-0862">Zinc</keyword>